<dbReference type="Pfam" id="PF18931">
    <property type="entry name" value="DUF5680"/>
    <property type="match status" value="1"/>
</dbReference>
<dbReference type="AlphaFoldDB" id="A0A379DFE6"/>
<reference evidence="2 3" key="1">
    <citation type="submission" date="2018-06" db="EMBL/GenBank/DDBJ databases">
        <authorList>
            <consortium name="Pathogen Informatics"/>
            <person name="Doyle S."/>
        </authorList>
    </citation>
    <scope>NUCLEOTIDE SEQUENCE [LARGE SCALE GENOMIC DNA]</scope>
    <source>
        <strain evidence="2 3">NCTC11088</strain>
    </source>
</reference>
<protein>
    <recommendedName>
        <fullName evidence="1">DUF5680 domain-containing protein</fullName>
    </recommendedName>
</protein>
<feature type="domain" description="DUF5680" evidence="1">
    <location>
        <begin position="46"/>
        <end position="146"/>
    </location>
</feature>
<evidence type="ECO:0000313" key="2">
    <source>
        <dbReference type="EMBL" id="SUB76285.1"/>
    </source>
</evidence>
<evidence type="ECO:0000259" key="1">
    <source>
        <dbReference type="Pfam" id="PF18931"/>
    </source>
</evidence>
<name>A0A379DFE6_9FIRM</name>
<accession>A0A379DFE6</accession>
<dbReference type="RefSeq" id="WP_004822857.1">
    <property type="nucleotide sequence ID" value="NZ_UGTH01000001.1"/>
</dbReference>
<dbReference type="EMBL" id="UGTH01000001">
    <property type="protein sequence ID" value="SUB76285.1"/>
    <property type="molecule type" value="Genomic_DNA"/>
</dbReference>
<proteinExistence type="predicted"/>
<sequence length="147" mass="17227">MDNQEIINFLIKAKKSTYASDGNPIKSSRPCSIDLSYSQGKFMYYDSYFGTNPFIGEEIILIDSNVIWSMNYIGRKLDDKFEYNFLKEALMNVTQERPFRGPHTYESSGYTYKSFENGNFNWFQGYETIEYNGQVIYECYYHGGSIK</sequence>
<evidence type="ECO:0000313" key="3">
    <source>
        <dbReference type="Proteomes" id="UP000254777"/>
    </source>
</evidence>
<dbReference type="Proteomes" id="UP000254777">
    <property type="component" value="Unassembled WGS sequence"/>
</dbReference>
<dbReference type="InterPro" id="IPR043735">
    <property type="entry name" value="DUF5680"/>
</dbReference>
<organism evidence="2 3">
    <name type="scientific">Peptoniphilus indolicus</name>
    <dbReference type="NCBI Taxonomy" id="33030"/>
    <lineage>
        <taxon>Bacteria</taxon>
        <taxon>Bacillati</taxon>
        <taxon>Bacillota</taxon>
        <taxon>Tissierellia</taxon>
        <taxon>Tissierellales</taxon>
        <taxon>Peptoniphilaceae</taxon>
        <taxon>Peptoniphilus</taxon>
    </lineage>
</organism>
<gene>
    <name evidence="2" type="ORF">NCTC11088_02101</name>
</gene>